<evidence type="ECO:0000256" key="5">
    <source>
        <dbReference type="SAM" id="Phobius"/>
    </source>
</evidence>
<reference evidence="7 8" key="1">
    <citation type="submission" date="2018-11" db="EMBL/GenBank/DDBJ databases">
        <authorList>
            <consortium name="Pathogen Informatics"/>
        </authorList>
    </citation>
    <scope>NUCLEOTIDE SEQUENCE [LARGE SCALE GENOMIC DNA]</scope>
</reference>
<dbReference type="GO" id="GO:0016020">
    <property type="term" value="C:membrane"/>
    <property type="evidence" value="ECO:0007669"/>
    <property type="project" value="UniProtKB-SubCell"/>
</dbReference>
<dbReference type="PROSITE" id="PS50850">
    <property type="entry name" value="MFS"/>
    <property type="match status" value="1"/>
</dbReference>
<evidence type="ECO:0000313" key="8">
    <source>
        <dbReference type="Proteomes" id="UP000271889"/>
    </source>
</evidence>
<evidence type="ECO:0000256" key="2">
    <source>
        <dbReference type="ARBA" id="ARBA00022692"/>
    </source>
</evidence>
<dbReference type="PROSITE" id="PS00216">
    <property type="entry name" value="SUGAR_TRANSPORT_1"/>
    <property type="match status" value="1"/>
</dbReference>
<protein>
    <recommendedName>
        <fullName evidence="6">Major facilitator superfamily (MFS) profile domain-containing protein</fullName>
    </recommendedName>
</protein>
<dbReference type="PANTHER" id="PTHR23503:SF17">
    <property type="entry name" value="MAJOR FACILITATOR SUPERFAMILY (MFS) PROFILE DOMAIN-CONTAINING PROTEIN"/>
    <property type="match status" value="1"/>
</dbReference>
<keyword evidence="2 5" id="KW-0812">Transmembrane</keyword>
<dbReference type="InterPro" id="IPR045263">
    <property type="entry name" value="GLUT"/>
</dbReference>
<dbReference type="InterPro" id="IPR005829">
    <property type="entry name" value="Sugar_transporter_CS"/>
</dbReference>
<evidence type="ECO:0000256" key="1">
    <source>
        <dbReference type="ARBA" id="ARBA00004141"/>
    </source>
</evidence>
<dbReference type="InterPro" id="IPR005828">
    <property type="entry name" value="MFS_sugar_transport-like"/>
</dbReference>
<evidence type="ECO:0000256" key="4">
    <source>
        <dbReference type="ARBA" id="ARBA00023136"/>
    </source>
</evidence>
<sequence>MIAVVSMIAIVISSTVIDKFGRRPLLLLAFTGCLFCNFLIFLLMFTFGKYGHNILGFILIFVICVFIIFFAIGPGPLCYFINAELVGQAARSGAQSWASVVQMLR</sequence>
<accession>A0A3P6T3Z7</accession>
<evidence type="ECO:0000259" key="6">
    <source>
        <dbReference type="PROSITE" id="PS50850"/>
    </source>
</evidence>
<dbReference type="PANTHER" id="PTHR23503">
    <property type="entry name" value="SOLUTE CARRIER FAMILY 2"/>
    <property type="match status" value="1"/>
</dbReference>
<gene>
    <name evidence="7" type="ORF">CGOC_LOCUS7393</name>
</gene>
<dbReference type="InterPro" id="IPR020846">
    <property type="entry name" value="MFS_dom"/>
</dbReference>
<evidence type="ECO:0000256" key="3">
    <source>
        <dbReference type="ARBA" id="ARBA00022989"/>
    </source>
</evidence>
<feature type="transmembrane region" description="Helical" evidence="5">
    <location>
        <begin position="54"/>
        <end position="72"/>
    </location>
</feature>
<comment type="subcellular location">
    <subcellularLocation>
        <location evidence="1">Membrane</location>
        <topology evidence="1">Multi-pass membrane protein</topology>
    </subcellularLocation>
</comment>
<feature type="transmembrane region" description="Helical" evidence="5">
    <location>
        <begin position="25"/>
        <end position="47"/>
    </location>
</feature>
<dbReference type="Proteomes" id="UP000271889">
    <property type="component" value="Unassembled WGS sequence"/>
</dbReference>
<dbReference type="GO" id="GO:0015149">
    <property type="term" value="F:hexose transmembrane transporter activity"/>
    <property type="evidence" value="ECO:0007669"/>
    <property type="project" value="TreeGrafter"/>
</dbReference>
<dbReference type="Pfam" id="PF00083">
    <property type="entry name" value="Sugar_tr"/>
    <property type="match status" value="1"/>
</dbReference>
<evidence type="ECO:0000313" key="7">
    <source>
        <dbReference type="EMBL" id="VDK77839.1"/>
    </source>
</evidence>
<proteinExistence type="predicted"/>
<keyword evidence="4 5" id="KW-0472">Membrane</keyword>
<organism evidence="7 8">
    <name type="scientific">Cylicostephanus goldi</name>
    <name type="common">Nematode worm</name>
    <dbReference type="NCBI Taxonomy" id="71465"/>
    <lineage>
        <taxon>Eukaryota</taxon>
        <taxon>Metazoa</taxon>
        <taxon>Ecdysozoa</taxon>
        <taxon>Nematoda</taxon>
        <taxon>Chromadorea</taxon>
        <taxon>Rhabditida</taxon>
        <taxon>Rhabditina</taxon>
        <taxon>Rhabditomorpha</taxon>
        <taxon>Strongyloidea</taxon>
        <taxon>Strongylidae</taxon>
        <taxon>Cylicostephanus</taxon>
    </lineage>
</organism>
<keyword evidence="8" id="KW-1185">Reference proteome</keyword>
<dbReference type="SUPFAM" id="SSF103473">
    <property type="entry name" value="MFS general substrate transporter"/>
    <property type="match status" value="1"/>
</dbReference>
<keyword evidence="3 5" id="KW-1133">Transmembrane helix</keyword>
<feature type="domain" description="Major facilitator superfamily (MFS) profile" evidence="6">
    <location>
        <begin position="1"/>
        <end position="105"/>
    </location>
</feature>
<name>A0A3P6T3Z7_CYLGO</name>
<dbReference type="EMBL" id="UYRV01025634">
    <property type="protein sequence ID" value="VDK77839.1"/>
    <property type="molecule type" value="Genomic_DNA"/>
</dbReference>
<dbReference type="Gene3D" id="1.20.1250.20">
    <property type="entry name" value="MFS general substrate transporter like domains"/>
    <property type="match status" value="1"/>
</dbReference>
<dbReference type="OrthoDB" id="4142200at2759"/>
<dbReference type="AlphaFoldDB" id="A0A3P6T3Z7"/>
<dbReference type="InterPro" id="IPR036259">
    <property type="entry name" value="MFS_trans_sf"/>
</dbReference>